<dbReference type="KEGG" id="spu:105437255"/>
<dbReference type="InterPro" id="IPR000742">
    <property type="entry name" value="EGF"/>
</dbReference>
<keyword evidence="4" id="KW-1015">Disulfide bond</keyword>
<name>A0A7M7LSJ1_STRPU</name>
<organism evidence="7 8">
    <name type="scientific">Strongylocentrotus purpuratus</name>
    <name type="common">Purple sea urchin</name>
    <dbReference type="NCBI Taxonomy" id="7668"/>
    <lineage>
        <taxon>Eukaryota</taxon>
        <taxon>Metazoa</taxon>
        <taxon>Echinodermata</taxon>
        <taxon>Eleutherozoa</taxon>
        <taxon>Echinozoa</taxon>
        <taxon>Echinoidea</taxon>
        <taxon>Euechinoidea</taxon>
        <taxon>Echinacea</taxon>
        <taxon>Camarodonta</taxon>
        <taxon>Echinidea</taxon>
        <taxon>Strongylocentrotidae</taxon>
        <taxon>Strongylocentrotus</taxon>
    </lineage>
</organism>
<keyword evidence="2" id="KW-0732">Signal</keyword>
<dbReference type="FunFam" id="2.10.25.10:FF:001213">
    <property type="entry name" value="Uncharacterized protein"/>
    <property type="match status" value="1"/>
</dbReference>
<dbReference type="CDD" id="cd00054">
    <property type="entry name" value="EGF_CA"/>
    <property type="match status" value="2"/>
</dbReference>
<feature type="domain" description="EGF-like" evidence="6">
    <location>
        <begin position="48"/>
        <end position="78"/>
    </location>
</feature>
<dbReference type="Pfam" id="PF00008">
    <property type="entry name" value="EGF"/>
    <property type="match status" value="1"/>
</dbReference>
<dbReference type="PROSITE" id="PS50026">
    <property type="entry name" value="EGF_3"/>
    <property type="match status" value="2"/>
</dbReference>
<evidence type="ECO:0000256" key="1">
    <source>
        <dbReference type="ARBA" id="ARBA00022536"/>
    </source>
</evidence>
<dbReference type="SUPFAM" id="SSF57196">
    <property type="entry name" value="EGF/Laminin"/>
    <property type="match status" value="1"/>
</dbReference>
<evidence type="ECO:0000313" key="7">
    <source>
        <dbReference type="EnsemblMetazoa" id="XP_011661960"/>
    </source>
</evidence>
<dbReference type="EnsemblMetazoa" id="XM_011663658">
    <property type="protein sequence ID" value="XP_011661960"/>
    <property type="gene ID" value="LOC105437255"/>
</dbReference>
<keyword evidence="1 5" id="KW-0245">EGF-like domain</keyword>
<dbReference type="OrthoDB" id="6370211at2759"/>
<dbReference type="InterPro" id="IPR001881">
    <property type="entry name" value="EGF-like_Ca-bd_dom"/>
</dbReference>
<reference evidence="7" key="2">
    <citation type="submission" date="2021-01" db="UniProtKB">
        <authorList>
            <consortium name="EnsemblMetazoa"/>
        </authorList>
    </citation>
    <scope>IDENTIFICATION</scope>
</reference>
<dbReference type="InParanoid" id="A0A7M7LSJ1"/>
<evidence type="ECO:0000256" key="4">
    <source>
        <dbReference type="ARBA" id="ARBA00023157"/>
    </source>
</evidence>
<dbReference type="AlphaFoldDB" id="A0A7M7LSJ1"/>
<dbReference type="GO" id="GO:0005509">
    <property type="term" value="F:calcium ion binding"/>
    <property type="evidence" value="ECO:0007669"/>
    <property type="project" value="InterPro"/>
</dbReference>
<sequence length="205" mass="22985">MLLNHDHEDECASNPCPGIQTCEDGLGEYECSCTGSFAGYAGTYCSIDIDECLSTPCLNGGLCLNYVNRYECEPSDCEGECIEFPDGEEYTVQPFGEKSFRSPEYPAHSSSSAELQFTVIVDNSQFSKSIEYHFARLYVYFLSDVLPDFLYSAKDTSFGPLTVRGFGTPPFDSKFNGAQKMTFKLVPNQVDSRFWFKFTTYPLVD</sequence>
<evidence type="ECO:0000256" key="2">
    <source>
        <dbReference type="ARBA" id="ARBA00022729"/>
    </source>
</evidence>
<comment type="caution">
    <text evidence="5">Lacks conserved residue(s) required for the propagation of feature annotation.</text>
</comment>
<dbReference type="Proteomes" id="UP000007110">
    <property type="component" value="Unassembled WGS sequence"/>
</dbReference>
<dbReference type="SMART" id="SM00179">
    <property type="entry name" value="EGF_CA"/>
    <property type="match status" value="2"/>
</dbReference>
<keyword evidence="3" id="KW-0677">Repeat</keyword>
<protein>
    <recommendedName>
        <fullName evidence="6">EGF-like domain-containing protein</fullName>
    </recommendedName>
</protein>
<dbReference type="Gene3D" id="2.10.25.10">
    <property type="entry name" value="Laminin"/>
    <property type="match status" value="2"/>
</dbReference>
<dbReference type="PROSITE" id="PS01187">
    <property type="entry name" value="EGF_CA"/>
    <property type="match status" value="1"/>
</dbReference>
<dbReference type="GeneID" id="105437255"/>
<proteinExistence type="predicted"/>
<dbReference type="PROSITE" id="PS00010">
    <property type="entry name" value="ASX_HYDROXYL"/>
    <property type="match status" value="1"/>
</dbReference>
<dbReference type="PANTHER" id="PTHR12916:SF4">
    <property type="entry name" value="UNINFLATABLE, ISOFORM C"/>
    <property type="match status" value="1"/>
</dbReference>
<evidence type="ECO:0000259" key="6">
    <source>
        <dbReference type="PROSITE" id="PS50026"/>
    </source>
</evidence>
<dbReference type="InterPro" id="IPR018097">
    <property type="entry name" value="EGF_Ca-bd_CS"/>
</dbReference>
<accession>A0A7M7LSJ1</accession>
<dbReference type="InterPro" id="IPR000152">
    <property type="entry name" value="EGF-type_Asp/Asn_hydroxyl_site"/>
</dbReference>
<evidence type="ECO:0000313" key="8">
    <source>
        <dbReference type="Proteomes" id="UP000007110"/>
    </source>
</evidence>
<evidence type="ECO:0000256" key="5">
    <source>
        <dbReference type="PROSITE-ProRule" id="PRU00076"/>
    </source>
</evidence>
<dbReference type="PANTHER" id="PTHR12916">
    <property type="entry name" value="CYTOCHROME C OXIDASE POLYPEPTIDE VIC-2"/>
    <property type="match status" value="1"/>
</dbReference>
<keyword evidence="8" id="KW-1185">Reference proteome</keyword>
<feature type="domain" description="EGF-like" evidence="6">
    <location>
        <begin position="7"/>
        <end position="46"/>
    </location>
</feature>
<evidence type="ECO:0000256" key="3">
    <source>
        <dbReference type="ARBA" id="ARBA00022737"/>
    </source>
</evidence>
<reference evidence="8" key="1">
    <citation type="submission" date="2015-02" db="EMBL/GenBank/DDBJ databases">
        <title>Genome sequencing for Strongylocentrotus purpuratus.</title>
        <authorList>
            <person name="Murali S."/>
            <person name="Liu Y."/>
            <person name="Vee V."/>
            <person name="English A."/>
            <person name="Wang M."/>
            <person name="Skinner E."/>
            <person name="Han Y."/>
            <person name="Muzny D.M."/>
            <person name="Worley K.C."/>
            <person name="Gibbs R.A."/>
        </authorList>
    </citation>
    <scope>NUCLEOTIDE SEQUENCE</scope>
</reference>
<dbReference type="RefSeq" id="XP_011661960.1">
    <property type="nucleotide sequence ID" value="XM_011663658.2"/>
</dbReference>